<dbReference type="PANTHER" id="PTHR46254:SF6">
    <property type="entry name" value="HIGH MOBILITY GROUP AT-HOOK 2"/>
    <property type="match status" value="1"/>
</dbReference>
<reference evidence="1 2" key="1">
    <citation type="submission" date="2012-03" db="EMBL/GenBank/DDBJ databases">
        <title>Whole Genome Assembly of Papio anubis.</title>
        <authorList>
            <person name="Liu Y.L."/>
            <person name="Abraham K.A."/>
            <person name="Akbar H.A."/>
            <person name="Ali S.A."/>
            <person name="Anosike U.A."/>
            <person name="Aqrawi P.A."/>
            <person name="Arias F.A."/>
            <person name="Attaway T.A."/>
            <person name="Awwad R.A."/>
            <person name="Babu C.B."/>
            <person name="Bandaranaike D.B."/>
            <person name="Battles P.B."/>
            <person name="Bell A.B."/>
            <person name="Beltran B.B."/>
            <person name="Berhane-Mersha D.B."/>
            <person name="Bess C.B."/>
            <person name="Bickham C.B."/>
            <person name="Bolden T.B."/>
            <person name="Carter K.C."/>
            <person name="Chau D.C."/>
            <person name="Chavez A.C."/>
            <person name="Clerc-Blankenburg K.C."/>
            <person name="Coyle M.C."/>
            <person name="Dao M.D."/>
            <person name="Davila M.L.D."/>
            <person name="Davy-Carroll L.D."/>
            <person name="Denson S.D."/>
            <person name="Dinh H.D."/>
            <person name="Fernandez S.F."/>
            <person name="Fernando P.F."/>
            <person name="Forbes L.F."/>
            <person name="Francis C.F."/>
            <person name="Francisco L.F."/>
            <person name="Fu Q.F."/>
            <person name="Garcia-Iii R.G."/>
            <person name="Garrett T.G."/>
            <person name="Gross S.G."/>
            <person name="Gubbala S.G."/>
            <person name="Hirani K.H."/>
            <person name="Hogues M.H."/>
            <person name="Hollins B.H."/>
            <person name="Jackson L.J."/>
            <person name="Javaid M.J."/>
            <person name="Jhangiani S.J."/>
            <person name="Johnson A.J."/>
            <person name="Johnson B.J."/>
            <person name="Jones J.J."/>
            <person name="Joshi V.J."/>
            <person name="Kalu J.K."/>
            <person name="Khan N.K."/>
            <person name="Korchina V.K."/>
            <person name="Kovar C.K."/>
            <person name="Lago L.L."/>
            <person name="Lara F.L."/>
            <person name="Le T.-K.L."/>
            <person name="Lee S.L."/>
            <person name="Legall-Iii F.L."/>
            <person name="Lemon S.L."/>
            <person name="Liu J.L."/>
            <person name="Liu Y.-S.L."/>
            <person name="Liyanage D.L."/>
            <person name="Lopez J.L."/>
            <person name="Lorensuhewa L.L."/>
            <person name="Mata R.M."/>
            <person name="Mathew T.M."/>
            <person name="Mercado C.M."/>
            <person name="Mercado I.M."/>
            <person name="Morales K.M."/>
            <person name="Morgan M.M."/>
            <person name="Munidasa M.M."/>
            <person name="Ngo D.N."/>
            <person name="Nguyen L.N."/>
            <person name="Nguyen T.N."/>
            <person name="Nguyen N.N."/>
            <person name="Obregon M.O."/>
            <person name="Okwuonu G.O."/>
            <person name="Ongeri F.O."/>
            <person name="Onwere C.O."/>
            <person name="Osifeso I.O."/>
            <person name="Parra A.P."/>
            <person name="Patil S.P."/>
            <person name="Perez A.P."/>
            <person name="Perez Y.P."/>
            <person name="Pham C.P."/>
            <person name="Pu L.-L.P."/>
            <person name="Puazo M.P."/>
            <person name="Quiroz J.Q."/>
            <person name="Rouhana J.R."/>
            <person name="Ruiz M.R."/>
            <person name="Ruiz S.-J.R."/>
            <person name="Saada N.S."/>
            <person name="Santibanez J.S."/>
            <person name="Scheel M.S."/>
            <person name="Schneider B.S."/>
            <person name="Simmons D.S."/>
            <person name="Sisson I.S."/>
            <person name="Tang L.-Y.T."/>
            <person name="Thornton R.T."/>
            <person name="Tisius J.T."/>
            <person name="Toledanes G.T."/>
            <person name="Trejos Z.T."/>
            <person name="Usmani K.U."/>
            <person name="Varghese R.V."/>
            <person name="Vattathil S.V."/>
            <person name="Vee V.V."/>
            <person name="Walker D.W."/>
            <person name="Weissenberger G.W."/>
            <person name="White C.W."/>
            <person name="Williams A.W."/>
            <person name="Woodworth J.W."/>
            <person name="Wright R.W."/>
            <person name="Zhu Y.Z."/>
            <person name="Han Y.H."/>
            <person name="Newsham I.N."/>
            <person name="Nazareth L.N."/>
            <person name="Worley K.W."/>
            <person name="Muzny D.M."/>
            <person name="Rogers J.R."/>
            <person name="Gibbs R.G."/>
        </authorList>
    </citation>
    <scope>NUCLEOTIDE SEQUENCE [LARGE SCALE GENOMIC DNA]</scope>
</reference>
<proteinExistence type="predicted"/>
<name>A0A8I5NII5_PAPAN</name>
<organism evidence="1 2">
    <name type="scientific">Papio anubis</name>
    <name type="common">Olive baboon</name>
    <dbReference type="NCBI Taxonomy" id="9555"/>
    <lineage>
        <taxon>Eukaryota</taxon>
        <taxon>Metazoa</taxon>
        <taxon>Chordata</taxon>
        <taxon>Craniata</taxon>
        <taxon>Vertebrata</taxon>
        <taxon>Euteleostomi</taxon>
        <taxon>Mammalia</taxon>
        <taxon>Eutheria</taxon>
        <taxon>Euarchontoglires</taxon>
        <taxon>Primates</taxon>
        <taxon>Haplorrhini</taxon>
        <taxon>Catarrhini</taxon>
        <taxon>Cercopithecidae</taxon>
        <taxon>Cercopithecinae</taxon>
        <taxon>Papio</taxon>
    </lineage>
</organism>
<evidence type="ECO:0000313" key="2">
    <source>
        <dbReference type="Proteomes" id="UP000028761"/>
    </source>
</evidence>
<sequence>MTTSLQRLVFNQQPQLHKLESPSVTQAGVQWCDLGLLQPPPLGFKRFPCLSLLSSWDHRHAPPCPASFCIFSTDKVSPC</sequence>
<keyword evidence="2" id="KW-1185">Reference proteome</keyword>
<dbReference type="Proteomes" id="UP000028761">
    <property type="component" value="Chromosome 14"/>
</dbReference>
<reference evidence="1" key="2">
    <citation type="submission" date="2025-08" db="UniProtKB">
        <authorList>
            <consortium name="Ensembl"/>
        </authorList>
    </citation>
    <scope>IDENTIFICATION</scope>
</reference>
<dbReference type="GeneTree" id="ENSGT00940000161627"/>
<accession>A0A8I5NII5</accession>
<reference evidence="1" key="3">
    <citation type="submission" date="2025-09" db="UniProtKB">
        <authorList>
            <consortium name="Ensembl"/>
        </authorList>
    </citation>
    <scope>IDENTIFICATION</scope>
</reference>
<dbReference type="PANTHER" id="PTHR46254">
    <property type="entry name" value="PROTEIN GVQW1-RELATED"/>
    <property type="match status" value="1"/>
</dbReference>
<evidence type="ECO:0000313" key="1">
    <source>
        <dbReference type="Ensembl" id="ENSPANP00000057455.1"/>
    </source>
</evidence>
<dbReference type="AlphaFoldDB" id="A0A8I5NII5"/>
<protein>
    <submittedName>
        <fullName evidence="1">Uncharacterized protein</fullName>
    </submittedName>
</protein>
<dbReference type="Ensembl" id="ENSPANT00000079171.1">
    <property type="protein sequence ID" value="ENSPANP00000057455.1"/>
    <property type="gene ID" value="ENSPANG00000046108.1"/>
</dbReference>